<organism evidence="6 7">
    <name type="scientific">Cytospora chrysosperma</name>
    <name type="common">Cytospora canker fungus</name>
    <name type="synonym">Sphaeria chrysosperma</name>
    <dbReference type="NCBI Taxonomy" id="252740"/>
    <lineage>
        <taxon>Eukaryota</taxon>
        <taxon>Fungi</taxon>
        <taxon>Dikarya</taxon>
        <taxon>Ascomycota</taxon>
        <taxon>Pezizomycotina</taxon>
        <taxon>Sordariomycetes</taxon>
        <taxon>Sordariomycetidae</taxon>
        <taxon>Diaporthales</taxon>
        <taxon>Cytosporaceae</taxon>
        <taxon>Cytospora</taxon>
    </lineage>
</organism>
<dbReference type="GO" id="GO:0016020">
    <property type="term" value="C:membrane"/>
    <property type="evidence" value="ECO:0007669"/>
    <property type="project" value="UniProtKB-SubCell"/>
</dbReference>
<reference evidence="6 7" key="1">
    <citation type="submission" date="2015-09" db="EMBL/GenBank/DDBJ databases">
        <title>Host preference determinants of Valsa canker pathogens revealed by comparative genomics.</title>
        <authorList>
            <person name="Yin Z."/>
            <person name="Huang L."/>
        </authorList>
    </citation>
    <scope>NUCLEOTIDE SEQUENCE [LARGE SCALE GENOMIC DNA]</scope>
    <source>
        <strain evidence="6 7">YSFL</strain>
    </source>
</reference>
<evidence type="ECO:0000256" key="2">
    <source>
        <dbReference type="ARBA" id="ARBA00007262"/>
    </source>
</evidence>
<dbReference type="Gene3D" id="6.10.110.10">
    <property type="match status" value="1"/>
</dbReference>
<evidence type="ECO:0000256" key="4">
    <source>
        <dbReference type="ARBA" id="ARBA00022989"/>
    </source>
</evidence>
<sequence length="184" mass="17284">MNAIKSVTLAGLVFVKEAVTPENLRAGLAAVADKGRELVEAAPAATVQAQLGEQAAEWIAEKGKEVADAAPGAASEAAKWAAANPGTAACAGVGCVLVAAPMAAAAPILGAAGFSSSGIVGGSMAAGAQAGLGSVAAGSTFATLQSAAMGGYGVAAVAGAVQATGGVIAGAAGGIAAWVRRKRA</sequence>
<comment type="similarity">
    <text evidence="2">Belongs to the IFI6/IFI27 family.</text>
</comment>
<keyword evidence="4" id="KW-1133">Transmembrane helix</keyword>
<evidence type="ECO:0000256" key="3">
    <source>
        <dbReference type="ARBA" id="ARBA00022692"/>
    </source>
</evidence>
<proteinExistence type="inferred from homology"/>
<keyword evidence="5" id="KW-0472">Membrane</keyword>
<gene>
    <name evidence="6" type="ORF">VSDG_00578</name>
</gene>
<name>A0A423WNQ0_CYTCH</name>
<dbReference type="PANTHER" id="PTHR16932:SF18">
    <property type="entry name" value="INTERFERON, ALPHA-INDUCIBLE PROTEIN 27-LIKE 2"/>
    <property type="match status" value="1"/>
</dbReference>
<dbReference type="EMBL" id="LJZO01000001">
    <property type="protein sequence ID" value="ROW05098.1"/>
    <property type="molecule type" value="Genomic_DNA"/>
</dbReference>
<keyword evidence="7" id="KW-1185">Reference proteome</keyword>
<dbReference type="Proteomes" id="UP000284375">
    <property type="component" value="Unassembled WGS sequence"/>
</dbReference>
<evidence type="ECO:0000256" key="5">
    <source>
        <dbReference type="ARBA" id="ARBA00023136"/>
    </source>
</evidence>
<evidence type="ECO:0000313" key="6">
    <source>
        <dbReference type="EMBL" id="ROW05098.1"/>
    </source>
</evidence>
<accession>A0A423WNQ0</accession>
<dbReference type="PANTHER" id="PTHR16932">
    <property type="entry name" value="INTERFERON ALPHA-INDUCIBLE PROTEIN 27"/>
    <property type="match status" value="1"/>
</dbReference>
<dbReference type="InterPro" id="IPR038213">
    <property type="entry name" value="IFI6/IFI27-like_sf"/>
</dbReference>
<keyword evidence="3" id="KW-0812">Transmembrane</keyword>
<protein>
    <submittedName>
        <fullName evidence="6">Uncharacterized protein</fullName>
    </submittedName>
</protein>
<comment type="subcellular location">
    <subcellularLocation>
        <location evidence="1">Membrane</location>
        <topology evidence="1">Multi-pass membrane protein</topology>
    </subcellularLocation>
</comment>
<dbReference type="InterPro" id="IPR009311">
    <property type="entry name" value="IFI6/IFI27-like"/>
</dbReference>
<evidence type="ECO:0000313" key="7">
    <source>
        <dbReference type="Proteomes" id="UP000284375"/>
    </source>
</evidence>
<dbReference type="STRING" id="252740.A0A423WNQ0"/>
<dbReference type="OrthoDB" id="440424at2759"/>
<dbReference type="AlphaFoldDB" id="A0A423WNQ0"/>
<evidence type="ECO:0000256" key="1">
    <source>
        <dbReference type="ARBA" id="ARBA00004141"/>
    </source>
</evidence>
<comment type="caution">
    <text evidence="6">The sequence shown here is derived from an EMBL/GenBank/DDBJ whole genome shotgun (WGS) entry which is preliminary data.</text>
</comment>